<organism evidence="1 2">
    <name type="scientific">Aspergillus melleus</name>
    <dbReference type="NCBI Taxonomy" id="138277"/>
    <lineage>
        <taxon>Eukaryota</taxon>
        <taxon>Fungi</taxon>
        <taxon>Dikarya</taxon>
        <taxon>Ascomycota</taxon>
        <taxon>Pezizomycotina</taxon>
        <taxon>Eurotiomycetes</taxon>
        <taxon>Eurotiomycetidae</taxon>
        <taxon>Eurotiales</taxon>
        <taxon>Aspergillaceae</taxon>
        <taxon>Aspergillus</taxon>
        <taxon>Aspergillus subgen. Circumdati</taxon>
    </lineage>
</organism>
<proteinExistence type="predicted"/>
<evidence type="ECO:0000313" key="2">
    <source>
        <dbReference type="Proteomes" id="UP001177260"/>
    </source>
</evidence>
<name>A0ACC3APC5_9EURO</name>
<dbReference type="Proteomes" id="UP001177260">
    <property type="component" value="Unassembled WGS sequence"/>
</dbReference>
<accession>A0ACC3APC5</accession>
<sequence length="441" mass="47199">MGSTAFRTPPVVKSGATPFFTPANNVGAALHPDDPKTPTLFRPLQIRDLTLKNRILVSPMCMYSADNDPSSPSVGAPTDFHIAHLGHLALKGAGLILVEATAVQPNGRISPYDVGLWQGVDSPQFHGLKRVVEFSHSQGAKIGVQLAHAGRKASTSPPWIAAAAGKMALKADESVGGWPDNVVGPSGGTEHAWSTDGDMYWAPRGLTTEEVKEVVRAFADSARTAVQAGVDVIEIHGAHGYLIHQFLSPVTNTRSDEYGGSFENRTRLLREVAVAIREVIPAGMPLFLRLSATEWLEEQPVAAKTGSWDLESSVRLAALLPELGVDLLDVSSAGNHQDQKINIHTNYHIDLAAHLRKAIRAAGASTLVGSVGFVTEAEQARDIVQGAEAQGTEEIVSGPEPRADAVLLARQFLREPEWVIKTAKALGVEVTVPVQYGRAFR</sequence>
<keyword evidence="1" id="KW-0560">Oxidoreductase</keyword>
<comment type="caution">
    <text evidence="1">The sequence shown here is derived from an EMBL/GenBank/DDBJ whole genome shotgun (WGS) entry which is preliminary data.</text>
</comment>
<keyword evidence="2" id="KW-1185">Reference proteome</keyword>
<protein>
    <submittedName>
        <fullName evidence="1">NADH-dependent flavin oxidoreductase</fullName>
        <ecNumber evidence="1">1.3.1.42</ecNumber>
    </submittedName>
</protein>
<dbReference type="EC" id="1.3.1.42" evidence="1"/>
<reference evidence="1 2" key="1">
    <citation type="journal article" date="2023" name="ACS Omega">
        <title>Identification of the Neoaspergillic Acid Biosynthesis Gene Cluster by Establishing an In Vitro CRISPR-Ribonucleoprotein Genetic System in Aspergillus melleus.</title>
        <authorList>
            <person name="Yuan B."/>
            <person name="Grau M.F."/>
            <person name="Murata R.M."/>
            <person name="Torok T."/>
            <person name="Venkateswaran K."/>
            <person name="Stajich J.E."/>
            <person name="Wang C.C.C."/>
        </authorList>
    </citation>
    <scope>NUCLEOTIDE SEQUENCE [LARGE SCALE GENOMIC DNA]</scope>
    <source>
        <strain evidence="1 2">IMV 1140</strain>
    </source>
</reference>
<dbReference type="EMBL" id="JAOPJF010000113">
    <property type="protein sequence ID" value="KAK1139230.1"/>
    <property type="molecule type" value="Genomic_DNA"/>
</dbReference>
<evidence type="ECO:0000313" key="1">
    <source>
        <dbReference type="EMBL" id="KAK1139230.1"/>
    </source>
</evidence>
<gene>
    <name evidence="1" type="primary">OYE32_2</name>
    <name evidence="1" type="ORF">N8T08_001160</name>
</gene>